<dbReference type="AlphaFoldDB" id="A0A5Q4C7Q0"/>
<protein>
    <submittedName>
        <fullName evidence="2">Uncharacterized protein</fullName>
    </submittedName>
</protein>
<dbReference type="Proteomes" id="UP000326340">
    <property type="component" value="Unassembled WGS sequence"/>
</dbReference>
<name>A0A5Q4C7Q0_9PEZI</name>
<organism evidence="2 3">
    <name type="scientific">Colletotrichum shisoi</name>
    <dbReference type="NCBI Taxonomy" id="2078593"/>
    <lineage>
        <taxon>Eukaryota</taxon>
        <taxon>Fungi</taxon>
        <taxon>Dikarya</taxon>
        <taxon>Ascomycota</taxon>
        <taxon>Pezizomycotina</taxon>
        <taxon>Sordariomycetes</taxon>
        <taxon>Hypocreomycetidae</taxon>
        <taxon>Glomerellales</taxon>
        <taxon>Glomerellaceae</taxon>
        <taxon>Colletotrichum</taxon>
        <taxon>Colletotrichum destructivum species complex</taxon>
    </lineage>
</organism>
<feature type="compositionally biased region" description="Basic residues" evidence="1">
    <location>
        <begin position="122"/>
        <end position="131"/>
    </location>
</feature>
<accession>A0A5Q4C7Q0</accession>
<feature type="region of interest" description="Disordered" evidence="1">
    <location>
        <begin position="109"/>
        <end position="131"/>
    </location>
</feature>
<dbReference type="EMBL" id="PUHP01000002">
    <property type="protein sequence ID" value="TQN75365.1"/>
    <property type="molecule type" value="Genomic_DNA"/>
</dbReference>
<comment type="caution">
    <text evidence="2">The sequence shown here is derived from an EMBL/GenBank/DDBJ whole genome shotgun (WGS) entry which is preliminary data.</text>
</comment>
<keyword evidence="3" id="KW-1185">Reference proteome</keyword>
<evidence type="ECO:0000313" key="2">
    <source>
        <dbReference type="EMBL" id="TQN75365.1"/>
    </source>
</evidence>
<evidence type="ECO:0000313" key="3">
    <source>
        <dbReference type="Proteomes" id="UP000326340"/>
    </source>
</evidence>
<evidence type="ECO:0000256" key="1">
    <source>
        <dbReference type="SAM" id="MobiDB-lite"/>
    </source>
</evidence>
<sequence>MYRCVAGGLVAIPANKYPRYRQNDRGLDDRTREWHMSRAGVASHIQAHMPIFPRRGALVAPSLTIASGMAGSIAVSKKGVSVWHVHSLGMADARRTLCAQRRTRSRQIALSTLSVPSDTRKQARVRTSKRP</sequence>
<gene>
    <name evidence="2" type="ORF">CSHISOI_00063</name>
</gene>
<proteinExistence type="predicted"/>
<reference evidence="2 3" key="1">
    <citation type="journal article" date="2019" name="Sci. Rep.">
        <title>Colletotrichum shisoi sp. nov., an anthracnose pathogen of Perilla frutescens in Japan: molecular phylogenetic, morphological and genomic evidence.</title>
        <authorList>
            <person name="Gan P."/>
            <person name="Tsushima A."/>
            <person name="Hiroyama R."/>
            <person name="Narusaka M."/>
            <person name="Takano Y."/>
            <person name="Narusaka Y."/>
            <person name="Kawaradani M."/>
            <person name="Damm U."/>
            <person name="Shirasu K."/>
        </authorList>
    </citation>
    <scope>NUCLEOTIDE SEQUENCE [LARGE SCALE GENOMIC DNA]</scope>
    <source>
        <strain evidence="2 3">PG-2018a</strain>
    </source>
</reference>